<dbReference type="EMBL" id="GBRH01168189">
    <property type="protein sequence ID" value="JAE29707.1"/>
    <property type="molecule type" value="Transcribed_RNA"/>
</dbReference>
<reference evidence="2" key="1">
    <citation type="submission" date="2014-09" db="EMBL/GenBank/DDBJ databases">
        <authorList>
            <person name="Magalhaes I.L.F."/>
            <person name="Oliveira U."/>
            <person name="Santos F.R."/>
            <person name="Vidigal T.H.D.A."/>
            <person name="Brescovit A.D."/>
            <person name="Santos A.J."/>
        </authorList>
    </citation>
    <scope>NUCLEOTIDE SEQUENCE</scope>
    <source>
        <tissue evidence="2">Shoot tissue taken approximately 20 cm above the soil surface</tissue>
    </source>
</reference>
<dbReference type="AlphaFoldDB" id="A0A0A9GYW6"/>
<name>A0A0A9GYW6_ARUDO</name>
<feature type="compositionally biased region" description="Basic and acidic residues" evidence="1">
    <location>
        <begin position="14"/>
        <end position="23"/>
    </location>
</feature>
<sequence>MAGTSNRSSTRGRRVPDRGQERRRRLVEARVLQDGRCSTSQCCWVCRVDRGAEQGATAAVGCTAEDGDGGRTVHVPSRRRPARFIR</sequence>
<feature type="compositionally biased region" description="Basic residues" evidence="1">
    <location>
        <begin position="76"/>
        <end position="86"/>
    </location>
</feature>
<evidence type="ECO:0000256" key="1">
    <source>
        <dbReference type="SAM" id="MobiDB-lite"/>
    </source>
</evidence>
<accession>A0A0A9GYW6</accession>
<organism evidence="2">
    <name type="scientific">Arundo donax</name>
    <name type="common">Giant reed</name>
    <name type="synonym">Donax arundinaceus</name>
    <dbReference type="NCBI Taxonomy" id="35708"/>
    <lineage>
        <taxon>Eukaryota</taxon>
        <taxon>Viridiplantae</taxon>
        <taxon>Streptophyta</taxon>
        <taxon>Embryophyta</taxon>
        <taxon>Tracheophyta</taxon>
        <taxon>Spermatophyta</taxon>
        <taxon>Magnoliopsida</taxon>
        <taxon>Liliopsida</taxon>
        <taxon>Poales</taxon>
        <taxon>Poaceae</taxon>
        <taxon>PACMAD clade</taxon>
        <taxon>Arundinoideae</taxon>
        <taxon>Arundineae</taxon>
        <taxon>Arundo</taxon>
    </lineage>
</organism>
<evidence type="ECO:0000313" key="2">
    <source>
        <dbReference type="EMBL" id="JAE29707.1"/>
    </source>
</evidence>
<reference evidence="2" key="2">
    <citation type="journal article" date="2015" name="Data Brief">
        <title>Shoot transcriptome of the giant reed, Arundo donax.</title>
        <authorList>
            <person name="Barrero R.A."/>
            <person name="Guerrero F.D."/>
            <person name="Moolhuijzen P."/>
            <person name="Goolsby J.A."/>
            <person name="Tidwell J."/>
            <person name="Bellgard S.E."/>
            <person name="Bellgard M.I."/>
        </authorList>
    </citation>
    <scope>NUCLEOTIDE SEQUENCE</scope>
    <source>
        <tissue evidence="2">Shoot tissue taken approximately 20 cm above the soil surface</tissue>
    </source>
</reference>
<protein>
    <submittedName>
        <fullName evidence="2">Uncharacterized protein</fullName>
    </submittedName>
</protein>
<proteinExistence type="predicted"/>
<feature type="region of interest" description="Disordered" evidence="1">
    <location>
        <begin position="67"/>
        <end position="86"/>
    </location>
</feature>
<feature type="region of interest" description="Disordered" evidence="1">
    <location>
        <begin position="1"/>
        <end position="23"/>
    </location>
</feature>